<sequence length="285" mass="31947">MIEVPRHAIDARSIREVDAGSVAAVVGRSRRPARAAGPNFSRSMDGILLARMLVADPGGLRSRTWYFARATERTVTRRFRASGIEYGFDRHDKVAGWRAGFWWALIARDFEAMGELVDYPVERLRELGDGTFDEFHYEWARLLQSAWRHGPKGAYAAARALDTTSRVGAQQVTDLLVRPAIEVFARLADGDSEGFDRQLTHALRLHRGFFDTDVWGHDPEGVFSLPLLALVCWARDLGYRTPIKSEYLPAGFIDRPDWLHSPELAGELQRIEVAKAGLTPAKAFG</sequence>
<reference evidence="1 2" key="1">
    <citation type="submission" date="2016-10" db="EMBL/GenBank/DDBJ databases">
        <title>Genome sequence of Nocardia seriolae strain EM150506, isolated from Anguila japonica.</title>
        <authorList>
            <person name="Han H.-J."/>
        </authorList>
    </citation>
    <scope>NUCLEOTIDE SEQUENCE [LARGE SCALE GENOMIC DNA]</scope>
    <source>
        <strain evidence="1 2">EM150506</strain>
    </source>
</reference>
<dbReference type="AlphaFoldDB" id="A0ABC8AS26"/>
<dbReference type="RefSeq" id="WP_158544118.1">
    <property type="nucleotide sequence ID" value="NZ_AP017900.1"/>
</dbReference>
<dbReference type="Proteomes" id="UP000180166">
    <property type="component" value="Chromosome"/>
</dbReference>
<evidence type="ECO:0000313" key="1">
    <source>
        <dbReference type="EMBL" id="APA96928.1"/>
    </source>
</evidence>
<protein>
    <submittedName>
        <fullName evidence="1">Uncharacterized protein</fullName>
    </submittedName>
</protein>
<organism evidence="1 2">
    <name type="scientific">Nocardia seriolae</name>
    <dbReference type="NCBI Taxonomy" id="37332"/>
    <lineage>
        <taxon>Bacteria</taxon>
        <taxon>Bacillati</taxon>
        <taxon>Actinomycetota</taxon>
        <taxon>Actinomycetes</taxon>
        <taxon>Mycobacteriales</taxon>
        <taxon>Nocardiaceae</taxon>
        <taxon>Nocardia</taxon>
    </lineage>
</organism>
<accession>A0ABC8AS26</accession>
<name>A0ABC8AS26_9NOCA</name>
<dbReference type="InterPro" id="IPR029074">
    <property type="entry name" value="Imm49"/>
</dbReference>
<dbReference type="Pfam" id="PF15575">
    <property type="entry name" value="Imm49"/>
    <property type="match status" value="1"/>
</dbReference>
<evidence type="ECO:0000313" key="2">
    <source>
        <dbReference type="Proteomes" id="UP000180166"/>
    </source>
</evidence>
<dbReference type="KEGG" id="nsr:NS506_02868"/>
<gene>
    <name evidence="1" type="ORF">NS506_02868</name>
</gene>
<dbReference type="EMBL" id="CP017839">
    <property type="protein sequence ID" value="APA96928.1"/>
    <property type="molecule type" value="Genomic_DNA"/>
</dbReference>
<proteinExistence type="predicted"/>